<feature type="region of interest" description="Disordered" evidence="6">
    <location>
        <begin position="191"/>
        <end position="311"/>
    </location>
</feature>
<dbReference type="PRINTS" id="PR00862">
    <property type="entry name" value="PROLIGOPTASE"/>
</dbReference>
<accession>A0ABN3D4D0</accession>
<dbReference type="SUPFAM" id="SSF53474">
    <property type="entry name" value="alpha/beta-Hydrolases"/>
    <property type="match status" value="1"/>
</dbReference>
<comment type="catalytic activity">
    <reaction evidence="1">
        <text>Hydrolysis of Pro-|-Xaa &gt;&gt; Ala-|-Xaa in oligopeptides.</text>
        <dbReference type="EC" id="3.4.21.26"/>
    </reaction>
</comment>
<dbReference type="Pfam" id="PF00326">
    <property type="entry name" value="Peptidase_S9"/>
    <property type="match status" value="1"/>
</dbReference>
<dbReference type="EC" id="3.4.21.26" evidence="2"/>
<keyword evidence="4" id="KW-0378">Hydrolase</keyword>
<dbReference type="InterPro" id="IPR001375">
    <property type="entry name" value="Peptidase_S9_cat"/>
</dbReference>
<feature type="domain" description="Peptidase S9 prolyl oligopeptidase catalytic" evidence="7">
    <location>
        <begin position="601"/>
        <end position="806"/>
    </location>
</feature>
<name>A0ABN3D4D0_9ACTN</name>
<proteinExistence type="predicted"/>
<dbReference type="Gene3D" id="2.130.10.120">
    <property type="entry name" value="Prolyl oligopeptidase, N-terminal domain"/>
    <property type="match status" value="2"/>
</dbReference>
<organism evidence="9 10">
    <name type="scientific">Nonomuraea monospora</name>
    <dbReference type="NCBI Taxonomy" id="568818"/>
    <lineage>
        <taxon>Bacteria</taxon>
        <taxon>Bacillati</taxon>
        <taxon>Actinomycetota</taxon>
        <taxon>Actinomycetes</taxon>
        <taxon>Streptosporangiales</taxon>
        <taxon>Streptosporangiaceae</taxon>
        <taxon>Nonomuraea</taxon>
    </lineage>
</organism>
<feature type="domain" description="Peptidase S9A N-terminal" evidence="8">
    <location>
        <begin position="15"/>
        <end position="195"/>
    </location>
</feature>
<evidence type="ECO:0000259" key="7">
    <source>
        <dbReference type="Pfam" id="PF00326"/>
    </source>
</evidence>
<evidence type="ECO:0000256" key="1">
    <source>
        <dbReference type="ARBA" id="ARBA00001070"/>
    </source>
</evidence>
<dbReference type="Gene3D" id="3.40.50.1820">
    <property type="entry name" value="alpha/beta hydrolase"/>
    <property type="match status" value="2"/>
</dbReference>
<dbReference type="PANTHER" id="PTHR42881:SF2">
    <property type="entry name" value="PROLYL ENDOPEPTIDASE"/>
    <property type="match status" value="1"/>
</dbReference>
<keyword evidence="3" id="KW-0645">Protease</keyword>
<protein>
    <recommendedName>
        <fullName evidence="2">prolyl oligopeptidase</fullName>
        <ecNumber evidence="2">3.4.21.26</ecNumber>
    </recommendedName>
</protein>
<comment type="caution">
    <text evidence="9">The sequence shown here is derived from an EMBL/GenBank/DDBJ whole genome shotgun (WGS) entry which is preliminary data.</text>
</comment>
<keyword evidence="10" id="KW-1185">Reference proteome</keyword>
<feature type="compositionally biased region" description="Low complexity" evidence="6">
    <location>
        <begin position="222"/>
        <end position="235"/>
    </location>
</feature>
<dbReference type="Proteomes" id="UP001499843">
    <property type="component" value="Unassembled WGS sequence"/>
</dbReference>
<sequence>MSMTYPAAPARPERNEVGGLVFDDPYEWLEDDDGDGVAAWQRAQNELARSYVHAWPHHDRLAARVGELVEQMDARNLVVPVRHGPRWFRGRIPGGRDLMVLEVADEVTGPWRTVIDLNELSEGGIPLRISPQPSPDGRLLAYSLDASGRELPELKVIEIDTGKVLLDGVPQQRPGLVAWLPDATGFFYMANAEPDPADQEPRAVAGRAAGTGSGQEGGVRRAAGADPAQEAGASAVGETGVRREARAAFVQETDARSGQDASAGSGQDASAGSGQDASAGPGQDASAGSGRDASGGSRKETGAGQAARPGAAARMPLRWRLFFHRIGQPPPTAPEPLNIPHMYAIPKLSRDGRWAVLQVDHLRPRPHFLARLNEPTTPDEPSWQWREFITDTEHLYKGVLVGDSYVAVTTAGAPRGRLVRIPLDSPGDPDTWTELIPGGDAVLTGVTLAGDRLVLGELVDTVSRIRILDLDGKELGEVPLPGPGSVSSVAQGVVALGVMDQVIGCEDAITFAYTSYTQSPTVYHYALATGVLTKLQGAGHTLPGLVTTRVWATSADGTRVPCTLVHRADLDRSRPQPTLIHAYGGFNIAELSSYLGPLAAFVEAGGVYAHAHVRGGGEFGLQWWEAGRLHAKQNSFNDLYAIAEQLITDGITTPGRLAVQGASNGGLLAGVAVTQRPDLWRAAVCSAPKLDLMRVTRDPLGTAATLPEYGNPNDPADAPVLMAYSPYHHVRPGTPYPAILLDAGANDPRCPAWHSRKFAARTQSATTSSHPVLLRVWEGAGHGGASWSTIVEQQTYWLAFVMRELNLAPLPV</sequence>
<feature type="domain" description="Peptidase S9A N-terminal" evidence="8">
    <location>
        <begin position="316"/>
        <end position="535"/>
    </location>
</feature>
<evidence type="ECO:0000256" key="3">
    <source>
        <dbReference type="ARBA" id="ARBA00022670"/>
    </source>
</evidence>
<dbReference type="SUPFAM" id="SSF50993">
    <property type="entry name" value="Peptidase/esterase 'gauge' domain"/>
    <property type="match status" value="1"/>
</dbReference>
<dbReference type="EMBL" id="BAAAQX010000075">
    <property type="protein sequence ID" value="GAA2219298.1"/>
    <property type="molecule type" value="Genomic_DNA"/>
</dbReference>
<gene>
    <name evidence="9" type="ORF">GCM10009850_120460</name>
</gene>
<evidence type="ECO:0000313" key="10">
    <source>
        <dbReference type="Proteomes" id="UP001499843"/>
    </source>
</evidence>
<evidence type="ECO:0000256" key="4">
    <source>
        <dbReference type="ARBA" id="ARBA00022801"/>
    </source>
</evidence>
<dbReference type="RefSeq" id="WP_344496301.1">
    <property type="nucleotide sequence ID" value="NZ_BAAAQX010000075.1"/>
</dbReference>
<evidence type="ECO:0000259" key="8">
    <source>
        <dbReference type="Pfam" id="PF02897"/>
    </source>
</evidence>
<dbReference type="InterPro" id="IPR029058">
    <property type="entry name" value="AB_hydrolase_fold"/>
</dbReference>
<dbReference type="PANTHER" id="PTHR42881">
    <property type="entry name" value="PROLYL ENDOPEPTIDASE"/>
    <property type="match status" value="1"/>
</dbReference>
<reference evidence="9 10" key="1">
    <citation type="journal article" date="2019" name="Int. J. Syst. Evol. Microbiol.">
        <title>The Global Catalogue of Microorganisms (GCM) 10K type strain sequencing project: providing services to taxonomists for standard genome sequencing and annotation.</title>
        <authorList>
            <consortium name="The Broad Institute Genomics Platform"/>
            <consortium name="The Broad Institute Genome Sequencing Center for Infectious Disease"/>
            <person name="Wu L."/>
            <person name="Ma J."/>
        </authorList>
    </citation>
    <scope>NUCLEOTIDE SEQUENCE [LARGE SCALE GENOMIC DNA]</scope>
    <source>
        <strain evidence="9 10">JCM 16114</strain>
    </source>
</reference>
<dbReference type="Pfam" id="PF02897">
    <property type="entry name" value="Peptidase_S9_N"/>
    <property type="match status" value="2"/>
</dbReference>
<feature type="compositionally biased region" description="Low complexity" evidence="6">
    <location>
        <begin position="258"/>
        <end position="311"/>
    </location>
</feature>
<dbReference type="InterPro" id="IPR023302">
    <property type="entry name" value="Pept_S9A_N"/>
</dbReference>
<evidence type="ECO:0000256" key="5">
    <source>
        <dbReference type="ARBA" id="ARBA00022825"/>
    </source>
</evidence>
<dbReference type="InterPro" id="IPR002470">
    <property type="entry name" value="Peptidase_S9A"/>
</dbReference>
<evidence type="ECO:0000256" key="6">
    <source>
        <dbReference type="SAM" id="MobiDB-lite"/>
    </source>
</evidence>
<keyword evidence="5" id="KW-0720">Serine protease</keyword>
<dbReference type="InterPro" id="IPR051167">
    <property type="entry name" value="Prolyl_oligopep/macrocyclase"/>
</dbReference>
<evidence type="ECO:0000256" key="2">
    <source>
        <dbReference type="ARBA" id="ARBA00011897"/>
    </source>
</evidence>
<evidence type="ECO:0000313" key="9">
    <source>
        <dbReference type="EMBL" id="GAA2219298.1"/>
    </source>
</evidence>